<feature type="chain" id="PRO_5040942367" evidence="1">
    <location>
        <begin position="26"/>
        <end position="575"/>
    </location>
</feature>
<proteinExistence type="predicted"/>
<feature type="signal peptide" evidence="1">
    <location>
        <begin position="1"/>
        <end position="25"/>
    </location>
</feature>
<dbReference type="AlphaFoldDB" id="A0A9X2FFU5"/>
<dbReference type="InterPro" id="IPR022655">
    <property type="entry name" value="DUF1553"/>
</dbReference>
<evidence type="ECO:0000259" key="3">
    <source>
        <dbReference type="Pfam" id="PF07587"/>
    </source>
</evidence>
<feature type="domain" description="DUF1549" evidence="2">
    <location>
        <begin position="48"/>
        <end position="244"/>
    </location>
</feature>
<sequence length="575" mass="64735">MKSSSYLHPALLLAVAVSLAPLAGAAGTSNTPSAGDDSDSFGLKQVAEINRLVREGWSATGVSPSKPATDGEWCRRVYLDLVGRVPTVDELRDYVTDRDENKREKLVDRLLGDEYLEEFARNWTTLWTNTLIGRTGGVDRDSLAVRRGMQQYLRRAFQKNKSYDQLATELVTATGSCQPGDSDYNGAANFLADKMSENGIQATAKTAEIFLGMAVGCTQCHNHPFNEYKQNQFWELNAFFRQTRVMREQVAGTNNRRYARVVDRDFAGEGGDPSKAELYYELRNGKLKVAYPVFVDGASLAEKYADRGEDFGDSGYLEDINRRQELADLILNSAEFPVAAVNRMWSHFLGYGFTKPVYDMGPHNPPTHPELLQYLADEFHSSSFDMKELMRWIVLSEPYSLSSRMTRDNQSDDPNLGARPMFSHFYLRQMQAEQLYESLLTATAADESLPYDERERMKTQWLSQFNTAFGTDDNSEATTFNGSIPQALMMMNGGLVKKATECSPGSFLHTVATSDELSNPQRIQYLYEAALARRPKRDEVVICNKLLAARDGNTPEALRDIWWALLNSNEFILIH</sequence>
<dbReference type="Proteomes" id="UP001155241">
    <property type="component" value="Unassembled WGS sequence"/>
</dbReference>
<organism evidence="4 5">
    <name type="scientific">Aeoliella straminimaris</name>
    <dbReference type="NCBI Taxonomy" id="2954799"/>
    <lineage>
        <taxon>Bacteria</taxon>
        <taxon>Pseudomonadati</taxon>
        <taxon>Planctomycetota</taxon>
        <taxon>Planctomycetia</taxon>
        <taxon>Pirellulales</taxon>
        <taxon>Lacipirellulaceae</taxon>
        <taxon>Aeoliella</taxon>
    </lineage>
</organism>
<feature type="domain" description="DUF1553" evidence="3">
    <location>
        <begin position="322"/>
        <end position="446"/>
    </location>
</feature>
<dbReference type="PANTHER" id="PTHR35889:SF3">
    <property type="entry name" value="F-BOX DOMAIN-CONTAINING PROTEIN"/>
    <property type="match status" value="1"/>
</dbReference>
<dbReference type="InterPro" id="IPR011444">
    <property type="entry name" value="DUF1549"/>
</dbReference>
<reference evidence="4" key="1">
    <citation type="submission" date="2022-06" db="EMBL/GenBank/DDBJ databases">
        <title>Aeoliella straminimaris, a novel planctomycete from sediments.</title>
        <authorList>
            <person name="Vitorino I.R."/>
            <person name="Lage O.M."/>
        </authorList>
    </citation>
    <scope>NUCLEOTIDE SEQUENCE</scope>
    <source>
        <strain evidence="4">ICT_H6.2</strain>
    </source>
</reference>
<gene>
    <name evidence="4" type="ORF">NG895_13635</name>
</gene>
<dbReference type="Pfam" id="PF07587">
    <property type="entry name" value="PSD1"/>
    <property type="match status" value="1"/>
</dbReference>
<comment type="caution">
    <text evidence="4">The sequence shown here is derived from an EMBL/GenBank/DDBJ whole genome shotgun (WGS) entry which is preliminary data.</text>
</comment>
<evidence type="ECO:0000256" key="1">
    <source>
        <dbReference type="SAM" id="SignalP"/>
    </source>
</evidence>
<keyword evidence="1" id="KW-0732">Signal</keyword>
<name>A0A9X2FFU5_9BACT</name>
<evidence type="ECO:0000259" key="2">
    <source>
        <dbReference type="Pfam" id="PF07583"/>
    </source>
</evidence>
<dbReference type="Pfam" id="PF07583">
    <property type="entry name" value="PSCyt2"/>
    <property type="match status" value="1"/>
</dbReference>
<dbReference type="EMBL" id="JAMXLR010000048">
    <property type="protein sequence ID" value="MCO6044946.1"/>
    <property type="molecule type" value="Genomic_DNA"/>
</dbReference>
<accession>A0A9X2FFU5</accession>
<evidence type="ECO:0000313" key="5">
    <source>
        <dbReference type="Proteomes" id="UP001155241"/>
    </source>
</evidence>
<dbReference type="RefSeq" id="WP_252853059.1">
    <property type="nucleotide sequence ID" value="NZ_JAMXLR010000048.1"/>
</dbReference>
<dbReference type="PANTHER" id="PTHR35889">
    <property type="entry name" value="CYCLOINULO-OLIGOSACCHARIDE FRUCTANOTRANSFERASE-RELATED"/>
    <property type="match status" value="1"/>
</dbReference>
<protein>
    <submittedName>
        <fullName evidence="4">DUF1549 and DUF1553 domain-containing protein</fullName>
    </submittedName>
</protein>
<keyword evidence="5" id="KW-1185">Reference proteome</keyword>
<evidence type="ECO:0000313" key="4">
    <source>
        <dbReference type="EMBL" id="MCO6044946.1"/>
    </source>
</evidence>